<accession>A0ABN7WZC5</accession>
<protein>
    <submittedName>
        <fullName evidence="1">19440_t:CDS:1</fullName>
    </submittedName>
</protein>
<sequence>MKDHTKDARPDARLNTNYTHNHIKDLVKYANLSRTLCKGAKEIQESEPEKDLTATLTAIP</sequence>
<feature type="non-terminal residue" evidence="1">
    <location>
        <position position="60"/>
    </location>
</feature>
<proteinExistence type="predicted"/>
<name>A0ABN7WZC5_GIGMA</name>
<gene>
    <name evidence="1" type="ORF">GMARGA_LOCUS36467</name>
</gene>
<keyword evidence="2" id="KW-1185">Reference proteome</keyword>
<evidence type="ECO:0000313" key="2">
    <source>
        <dbReference type="Proteomes" id="UP000789901"/>
    </source>
</evidence>
<dbReference type="Proteomes" id="UP000789901">
    <property type="component" value="Unassembled WGS sequence"/>
</dbReference>
<comment type="caution">
    <text evidence="1">The sequence shown here is derived from an EMBL/GenBank/DDBJ whole genome shotgun (WGS) entry which is preliminary data.</text>
</comment>
<evidence type="ECO:0000313" key="1">
    <source>
        <dbReference type="EMBL" id="CAG8843297.1"/>
    </source>
</evidence>
<organism evidence="1 2">
    <name type="scientific">Gigaspora margarita</name>
    <dbReference type="NCBI Taxonomy" id="4874"/>
    <lineage>
        <taxon>Eukaryota</taxon>
        <taxon>Fungi</taxon>
        <taxon>Fungi incertae sedis</taxon>
        <taxon>Mucoromycota</taxon>
        <taxon>Glomeromycotina</taxon>
        <taxon>Glomeromycetes</taxon>
        <taxon>Diversisporales</taxon>
        <taxon>Gigasporaceae</taxon>
        <taxon>Gigaspora</taxon>
    </lineage>
</organism>
<reference evidence="1 2" key="1">
    <citation type="submission" date="2021-06" db="EMBL/GenBank/DDBJ databases">
        <authorList>
            <person name="Kallberg Y."/>
            <person name="Tangrot J."/>
            <person name="Rosling A."/>
        </authorList>
    </citation>
    <scope>NUCLEOTIDE SEQUENCE [LARGE SCALE GENOMIC DNA]</scope>
    <source>
        <strain evidence="1 2">120-4 pot B 10/14</strain>
    </source>
</reference>
<dbReference type="EMBL" id="CAJVQB010071942">
    <property type="protein sequence ID" value="CAG8843297.1"/>
    <property type="molecule type" value="Genomic_DNA"/>
</dbReference>